<comment type="caution">
    <text evidence="2">The sequence shown here is derived from an EMBL/GenBank/DDBJ whole genome shotgun (WGS) entry which is preliminary data.</text>
</comment>
<keyword evidence="3" id="KW-1185">Reference proteome</keyword>
<organism evidence="2 3">
    <name type="scientific">Stentor coeruleus</name>
    <dbReference type="NCBI Taxonomy" id="5963"/>
    <lineage>
        <taxon>Eukaryota</taxon>
        <taxon>Sar</taxon>
        <taxon>Alveolata</taxon>
        <taxon>Ciliophora</taxon>
        <taxon>Postciliodesmatophora</taxon>
        <taxon>Heterotrichea</taxon>
        <taxon>Heterotrichida</taxon>
        <taxon>Stentoridae</taxon>
        <taxon>Stentor</taxon>
    </lineage>
</organism>
<evidence type="ECO:0000313" key="2">
    <source>
        <dbReference type="EMBL" id="OMJ94819.1"/>
    </source>
</evidence>
<dbReference type="InterPro" id="IPR023213">
    <property type="entry name" value="CAT-like_dom_sf"/>
</dbReference>
<dbReference type="GO" id="GO:0016746">
    <property type="term" value="F:acyltransferase activity"/>
    <property type="evidence" value="ECO:0007669"/>
    <property type="project" value="InterPro"/>
</dbReference>
<dbReference type="SUPFAM" id="SSF52777">
    <property type="entry name" value="CoA-dependent acyltransferases"/>
    <property type="match status" value="1"/>
</dbReference>
<dbReference type="Pfam" id="PF00198">
    <property type="entry name" value="2-oxoacid_dh"/>
    <property type="match status" value="2"/>
</dbReference>
<dbReference type="InterPro" id="IPR001078">
    <property type="entry name" value="2-oxoacid_DH_actylTfrase"/>
</dbReference>
<dbReference type="Proteomes" id="UP000187209">
    <property type="component" value="Unassembled WGS sequence"/>
</dbReference>
<dbReference type="Gene3D" id="3.30.559.10">
    <property type="entry name" value="Chloramphenicol acetyltransferase-like domain"/>
    <property type="match status" value="1"/>
</dbReference>
<reference evidence="2 3" key="1">
    <citation type="submission" date="2016-11" db="EMBL/GenBank/DDBJ databases">
        <title>The macronuclear genome of Stentor coeruleus: a giant cell with tiny introns.</title>
        <authorList>
            <person name="Slabodnick M."/>
            <person name="Ruby J.G."/>
            <person name="Reiff S.B."/>
            <person name="Swart E.C."/>
            <person name="Gosai S."/>
            <person name="Prabakaran S."/>
            <person name="Witkowska E."/>
            <person name="Larue G.E."/>
            <person name="Fisher S."/>
            <person name="Freeman R.M."/>
            <person name="Gunawardena J."/>
            <person name="Chu W."/>
            <person name="Stover N.A."/>
            <person name="Gregory B.D."/>
            <person name="Nowacki M."/>
            <person name="Derisi J."/>
            <person name="Roy S.W."/>
            <person name="Marshall W.F."/>
            <person name="Sood P."/>
        </authorList>
    </citation>
    <scope>NUCLEOTIDE SEQUENCE [LARGE SCALE GENOMIC DNA]</scope>
    <source>
        <strain evidence="2">WM001</strain>
    </source>
</reference>
<dbReference type="AlphaFoldDB" id="A0A1R2D0M8"/>
<proteinExistence type="predicted"/>
<accession>A0A1R2D0M8</accession>
<feature type="domain" description="2-oxoacid dehydrogenase acyltransferase catalytic" evidence="1">
    <location>
        <begin position="9"/>
        <end position="118"/>
    </location>
</feature>
<gene>
    <name evidence="2" type="ORF">SteCoe_2005</name>
</gene>
<protein>
    <recommendedName>
        <fullName evidence="1">2-oxoacid dehydrogenase acyltransferase catalytic domain-containing protein</fullName>
    </recommendedName>
</protein>
<evidence type="ECO:0000313" key="3">
    <source>
        <dbReference type="Proteomes" id="UP000187209"/>
    </source>
</evidence>
<dbReference type="OrthoDB" id="196858at2759"/>
<dbReference type="EMBL" id="MPUH01000021">
    <property type="protein sequence ID" value="OMJ94819.1"/>
    <property type="molecule type" value="Genomic_DNA"/>
</dbReference>
<sequence length="255" mass="28478">MASWSDPDSPEIHGHVRCRIGKSLEFIENFNKVTGKKITITHLVMKMAADTMANYRDFTGKIVCGCYVPYETVDISCMVNLDDGKDVSLFLIPDLNNKSLSQLHDEFDEKLKDLRHGKGYEIHKKNTGSVNFLPPSISGVLLELCGFISTVLGYDNPELGFKKHTCGSIAITNVGAGGIEKCYVPIPSFLRVFGFLALSSIKEEPVIDNGKIAIDKVLNIMFSMDHRFGDGTRGTKALSEMQKRLENPYEFFRIE</sequence>
<feature type="domain" description="2-oxoacid dehydrogenase acyltransferase catalytic" evidence="1">
    <location>
        <begin position="164"/>
        <end position="251"/>
    </location>
</feature>
<evidence type="ECO:0000259" key="1">
    <source>
        <dbReference type="Pfam" id="PF00198"/>
    </source>
</evidence>
<name>A0A1R2D0M8_9CILI</name>